<dbReference type="SUPFAM" id="SSF52402">
    <property type="entry name" value="Adenine nucleotide alpha hydrolases-like"/>
    <property type="match status" value="1"/>
</dbReference>
<dbReference type="EMBL" id="CP092622">
    <property type="protein sequence ID" value="UMM24207.1"/>
    <property type="molecule type" value="Genomic_DNA"/>
</dbReference>
<dbReference type="InterPro" id="IPR015424">
    <property type="entry name" value="PyrdxlP-dep_Trfase"/>
</dbReference>
<evidence type="ECO:0000259" key="7">
    <source>
        <dbReference type="Pfam" id="PF01171"/>
    </source>
</evidence>
<proteinExistence type="predicted"/>
<dbReference type="InterPro" id="IPR015422">
    <property type="entry name" value="PyrdxlP-dep_Trfase_small"/>
</dbReference>
<dbReference type="Pfam" id="PF01171">
    <property type="entry name" value="ATP_bind_3"/>
    <property type="match status" value="1"/>
</dbReference>
<organism evidence="8 9">
    <name type="scientific">Caenorhabditis briggsae</name>
    <dbReference type="NCBI Taxonomy" id="6238"/>
    <lineage>
        <taxon>Eukaryota</taxon>
        <taxon>Metazoa</taxon>
        <taxon>Ecdysozoa</taxon>
        <taxon>Nematoda</taxon>
        <taxon>Chromadorea</taxon>
        <taxon>Rhabditida</taxon>
        <taxon>Rhabditina</taxon>
        <taxon>Rhabditomorpha</taxon>
        <taxon>Rhabditoidea</taxon>
        <taxon>Rhabditidae</taxon>
        <taxon>Peloderinae</taxon>
        <taxon>Caenorhabditis</taxon>
    </lineage>
</organism>
<feature type="domain" description="Aminotransferase class V" evidence="6">
    <location>
        <begin position="289"/>
        <end position="651"/>
    </location>
</feature>
<dbReference type="PANTHER" id="PTHR43686:SF1">
    <property type="entry name" value="AMINOTRAN_5 DOMAIN-CONTAINING PROTEIN"/>
    <property type="match status" value="1"/>
</dbReference>
<dbReference type="GO" id="GO:0016592">
    <property type="term" value="C:mediator complex"/>
    <property type="evidence" value="ECO:0007669"/>
    <property type="project" value="InterPro"/>
</dbReference>
<keyword evidence="9" id="KW-1185">Reference proteome</keyword>
<evidence type="ECO:0000256" key="3">
    <source>
        <dbReference type="ARBA" id="ARBA00023163"/>
    </source>
</evidence>
<dbReference type="Gene3D" id="3.40.640.10">
    <property type="entry name" value="Type I PLP-dependent aspartate aminotransferase-like (Major domain)"/>
    <property type="match status" value="1"/>
</dbReference>
<dbReference type="InterPro" id="IPR000192">
    <property type="entry name" value="Aminotrans_V_dom"/>
</dbReference>
<evidence type="ECO:0000313" key="9">
    <source>
        <dbReference type="Proteomes" id="UP000829354"/>
    </source>
</evidence>
<keyword evidence="4" id="KW-0539">Nucleus</keyword>
<feature type="domain" description="tRNA(Ile)-lysidine/2-thiocytidine synthase N-terminal" evidence="7">
    <location>
        <begin position="964"/>
        <end position="1135"/>
    </location>
</feature>
<evidence type="ECO:0000256" key="5">
    <source>
        <dbReference type="SAM" id="MobiDB-lite"/>
    </source>
</evidence>
<dbReference type="Gene3D" id="3.40.50.620">
    <property type="entry name" value="HUPs"/>
    <property type="match status" value="1"/>
</dbReference>
<feature type="region of interest" description="Disordered" evidence="5">
    <location>
        <begin position="1"/>
        <end position="20"/>
    </location>
</feature>
<gene>
    <name evidence="8" type="ORF">L5515_004553</name>
</gene>
<dbReference type="AlphaFoldDB" id="A0AAE9EKS9"/>
<dbReference type="GO" id="GO:0003712">
    <property type="term" value="F:transcription coregulator activity"/>
    <property type="evidence" value="ECO:0007669"/>
    <property type="project" value="InterPro"/>
</dbReference>
<evidence type="ECO:0000256" key="2">
    <source>
        <dbReference type="ARBA" id="ARBA00023015"/>
    </source>
</evidence>
<dbReference type="GO" id="GO:0006357">
    <property type="term" value="P:regulation of transcription by RNA polymerase II"/>
    <property type="evidence" value="ECO:0007669"/>
    <property type="project" value="InterPro"/>
</dbReference>
<keyword evidence="2" id="KW-0805">Transcription regulation</keyword>
<feature type="compositionally biased region" description="Polar residues" evidence="5">
    <location>
        <begin position="1"/>
        <end position="12"/>
    </location>
</feature>
<dbReference type="CDD" id="cd24138">
    <property type="entry name" value="TtcA-like"/>
    <property type="match status" value="1"/>
</dbReference>
<dbReference type="PANTHER" id="PTHR43686">
    <property type="entry name" value="SULFURTRANSFERASE-RELATED"/>
    <property type="match status" value="1"/>
</dbReference>
<reference evidence="8 9" key="1">
    <citation type="submission" date="2022-04" db="EMBL/GenBank/DDBJ databases">
        <title>Chromosome-level reference genomes for two strains of Caenorhabditis briggsae: an improved platform for comparative genomics.</title>
        <authorList>
            <person name="Stevens L."/>
            <person name="Andersen E."/>
        </authorList>
    </citation>
    <scope>NUCLEOTIDE SEQUENCE [LARGE SCALE GENOMIC DNA]</scope>
    <source>
        <strain evidence="8">VX34</strain>
        <tissue evidence="8">Whole-organism</tissue>
    </source>
</reference>
<protein>
    <submittedName>
        <fullName evidence="8">Uncharacterized protein</fullName>
    </submittedName>
</protein>
<dbReference type="InterPro" id="IPR015421">
    <property type="entry name" value="PyrdxlP-dep_Trfase_major"/>
</dbReference>
<evidence type="ECO:0000256" key="1">
    <source>
        <dbReference type="ARBA" id="ARBA00004123"/>
    </source>
</evidence>
<dbReference type="SUPFAM" id="SSF53383">
    <property type="entry name" value="PLP-dependent transferases"/>
    <property type="match status" value="1"/>
</dbReference>
<dbReference type="InterPro" id="IPR014729">
    <property type="entry name" value="Rossmann-like_a/b/a_fold"/>
</dbReference>
<keyword evidence="3" id="KW-0804">Transcription</keyword>
<dbReference type="Pfam" id="PF10278">
    <property type="entry name" value="Med19"/>
    <property type="match status" value="1"/>
</dbReference>
<evidence type="ECO:0000256" key="4">
    <source>
        <dbReference type="ARBA" id="ARBA00023242"/>
    </source>
</evidence>
<sequence>MNEPTSSSSTSNDRTKKKSESSKCFYAFRTGLPEFPDNSEIQGNHDLLTAYGLGPVERAFNGTRRVKEKMSAFLPHVIGELHLDATKEASSLRALIEKPPIHKEISNLSSSAMQGFKLSAGPVDERYRHLFERKQEVDVLAYSEKSNMIRIKPPYDPYGPNQKFLQKRRNDLLKPWSFRLSTDPVRSLTAHVLLSPSMTGMSETSGSFQYTTVPHFLTNCGDSLLDSPLAKKKRMGSRKFAENVPDVSTDDVEKSENWNNSYELLSWMRNDEIGSDAVMEGPFGPRKVVYCDYTASARSFSSIEKYIQSEVLPFYGNTHSSVTVTAEQTTLFMHEAKQEIRAMSGCGDQDSVIFTGSGSTCAVELLVHLLQSEAGNEDVVVIHSIQEHHSNLLPWRKLAKEMRSVEELESGHVDLDNLKAVLKEVRENHGDIKIIGAFCACSNLTGVLIDVQSVTKILKSCNAISIWDYASAAPYIPITFNGETPLDALFFSGHKLPGGVSSPGVLIVKKYLIQATKPKRIGGGTVFFVNDSDEWFLKEVEHREEGGTADAVGAVRLAMAVKMKRAVGEETIKQLEETISRRVFKSFNKTNNLVLLGPSTVEGRLPVLSFLIRSPNSNLFFHHNYISVLLNDLFGIQTRAGCMCAGPYAQKLLGIDEELSREFVNAIQESPDLDRTHLRRQAEYSQQEFLRPGFTRISFPYFFTMQQVDDIVSAVEFVAEHASDFLHLYQVNTETGEWHHQNQRVFHGRRWLGYIQFTPSGLKTKAKIVPDVTDMNTCLRLAQTLALEASQSINLSKIPDGRVAVNEKFQRLRWFVLPIEIAEQRAGRNSQLQGTVFIPRKYSDVPVKQIPEILGKLDEIPKPSENDAKEESTCQVICDDVVCLLKCDDQSTKAGATENVGVDESEAEDVKQMEDWNKRVIVKRIENLRKEEERKQEWQIPPLEMYKKVTDVIHQLKMIRNGDKVLVCLSGGKDSLSLLHILRHYQQRCNKARSTSFQLGAITVDPGSAEFNPRPLIEYCRKLNIDYFYEEQDIIGAAMKTPGLRSICAFCSRMKRGRLAAAAQFHGWNVLAMGQHLDDLAESFFIAAFQNGNLSTMKAQYTTKDNQLRVIRPLIMVREKALRNFAEEKKLPVVAENCPACFNQATERHRIKQLLAQQELIFPDLFNSLRSALKPLLLVVSAHTSEMRTQAVQNIVNSS</sequence>
<dbReference type="Proteomes" id="UP000829354">
    <property type="component" value="Chromosome III"/>
</dbReference>
<dbReference type="InterPro" id="IPR019403">
    <property type="entry name" value="Mediator_Med19_met"/>
</dbReference>
<accession>A0AAE9EKS9</accession>
<dbReference type="Gene3D" id="3.90.1150.10">
    <property type="entry name" value="Aspartate Aminotransferase, domain 1"/>
    <property type="match status" value="1"/>
</dbReference>
<evidence type="ECO:0000313" key="8">
    <source>
        <dbReference type="EMBL" id="UMM24207.1"/>
    </source>
</evidence>
<name>A0AAE9EKS9_CAEBR</name>
<comment type="subcellular location">
    <subcellularLocation>
        <location evidence="1">Nucleus</location>
    </subcellularLocation>
</comment>
<dbReference type="InterPro" id="IPR011063">
    <property type="entry name" value="TilS/TtcA_N"/>
</dbReference>
<evidence type="ECO:0000259" key="6">
    <source>
        <dbReference type="Pfam" id="PF00266"/>
    </source>
</evidence>
<dbReference type="Pfam" id="PF00266">
    <property type="entry name" value="Aminotran_5"/>
    <property type="match status" value="1"/>
</dbReference>